<dbReference type="PRINTS" id="PR00412">
    <property type="entry name" value="EPOXHYDRLASE"/>
</dbReference>
<dbReference type="InterPro" id="IPR000073">
    <property type="entry name" value="AB_hydrolase_1"/>
</dbReference>
<evidence type="ECO:0000256" key="2">
    <source>
        <dbReference type="ARBA" id="ARBA00038334"/>
    </source>
</evidence>
<organism evidence="4 5">
    <name type="scientific">Sporothrix stenoceras</name>
    <dbReference type="NCBI Taxonomy" id="5173"/>
    <lineage>
        <taxon>Eukaryota</taxon>
        <taxon>Fungi</taxon>
        <taxon>Dikarya</taxon>
        <taxon>Ascomycota</taxon>
        <taxon>Pezizomycotina</taxon>
        <taxon>Sordariomycetes</taxon>
        <taxon>Sordariomycetidae</taxon>
        <taxon>Ophiostomatales</taxon>
        <taxon>Ophiostomataceae</taxon>
        <taxon>Sporothrix</taxon>
    </lineage>
</organism>
<evidence type="ECO:0000313" key="4">
    <source>
        <dbReference type="EMBL" id="KAL1888140.1"/>
    </source>
</evidence>
<dbReference type="EMBL" id="JAWCUI010000099">
    <property type="protein sequence ID" value="KAL1888140.1"/>
    <property type="molecule type" value="Genomic_DNA"/>
</dbReference>
<dbReference type="SUPFAM" id="SSF53474">
    <property type="entry name" value="alpha/beta-Hydrolases"/>
    <property type="match status" value="1"/>
</dbReference>
<keyword evidence="5" id="KW-1185">Reference proteome</keyword>
<name>A0ABR3YJD2_9PEZI</name>
<dbReference type="PANTHER" id="PTHR43329">
    <property type="entry name" value="EPOXIDE HYDROLASE"/>
    <property type="match status" value="1"/>
</dbReference>
<dbReference type="Proteomes" id="UP001583186">
    <property type="component" value="Unassembled WGS sequence"/>
</dbReference>
<comment type="similarity">
    <text evidence="2">Belongs to the AB hydrolase superfamily. Epoxide hydrolase family.</text>
</comment>
<feature type="domain" description="AB hydrolase-1" evidence="3">
    <location>
        <begin position="32"/>
        <end position="322"/>
    </location>
</feature>
<dbReference type="Gene3D" id="3.40.50.1820">
    <property type="entry name" value="alpha/beta hydrolase"/>
    <property type="match status" value="1"/>
</dbReference>
<gene>
    <name evidence="4" type="ORF">Sste5346_009750</name>
</gene>
<comment type="caution">
    <text evidence="4">The sequence shown here is derived from an EMBL/GenBank/DDBJ whole genome shotgun (WGS) entry which is preliminary data.</text>
</comment>
<sequence length="336" mass="37881">MDSFQKKTLVTARSLKYTYHVSRSGEVTDNCPALLFLHGFPDSAHLWTDVIANLGSVPNKIIIPDCLGYASTDKPEDTALYTYDGQAADLVDILGNENILDGAQTVLIGHDWGSALAQRTYLYHRELFRGIVLVNTGYIVPSADKFDLDAVNTLTEKLLGYPQFAYWELFTAPDAAEVINTRLDRMWQALHGDHDQWMKKLFCEKDGMRNFILGDENVPLRPYARGPKFRDHFMEQFSPEKGGFFGAFQMYKSTANNVQAEAFEKLPEVNLKIEVPILYFICRQDAVCLPELMMEPAKGMGLVPNLKEVVLDCAHWSPMEKPVEIATEIKAFLGTV</sequence>
<dbReference type="InterPro" id="IPR000639">
    <property type="entry name" value="Epox_hydrolase-like"/>
</dbReference>
<evidence type="ECO:0000256" key="1">
    <source>
        <dbReference type="ARBA" id="ARBA00022801"/>
    </source>
</evidence>
<keyword evidence="1" id="KW-0378">Hydrolase</keyword>
<evidence type="ECO:0000313" key="5">
    <source>
        <dbReference type="Proteomes" id="UP001583186"/>
    </source>
</evidence>
<reference evidence="4 5" key="1">
    <citation type="journal article" date="2024" name="IMA Fungus">
        <title>IMA Genome - F19 : A genome assembly and annotation guide to empower mycologists, including annotated draft genome sequences of Ceratocystis pirilliformis, Diaporthe australafricana, Fusarium ophioides, Paecilomyces lecythidis, and Sporothrix stenoceras.</title>
        <authorList>
            <person name="Aylward J."/>
            <person name="Wilson A.M."/>
            <person name="Visagie C.M."/>
            <person name="Spraker J."/>
            <person name="Barnes I."/>
            <person name="Buitendag C."/>
            <person name="Ceriani C."/>
            <person name="Del Mar Angel L."/>
            <person name="du Plessis D."/>
            <person name="Fuchs T."/>
            <person name="Gasser K."/>
            <person name="Kramer D."/>
            <person name="Li W."/>
            <person name="Munsamy K."/>
            <person name="Piso A."/>
            <person name="Price J.L."/>
            <person name="Sonnekus B."/>
            <person name="Thomas C."/>
            <person name="van der Nest A."/>
            <person name="van Dijk A."/>
            <person name="van Heerden A."/>
            <person name="van Vuuren N."/>
            <person name="Yilmaz N."/>
            <person name="Duong T.A."/>
            <person name="van der Merwe N.A."/>
            <person name="Wingfield M.J."/>
            <person name="Wingfield B.D."/>
        </authorList>
    </citation>
    <scope>NUCLEOTIDE SEQUENCE [LARGE SCALE GENOMIC DNA]</scope>
    <source>
        <strain evidence="4 5">CMW 5346</strain>
    </source>
</reference>
<proteinExistence type="inferred from homology"/>
<protein>
    <recommendedName>
        <fullName evidence="3">AB hydrolase-1 domain-containing protein</fullName>
    </recommendedName>
</protein>
<accession>A0ABR3YJD2</accession>
<dbReference type="Pfam" id="PF00561">
    <property type="entry name" value="Abhydrolase_1"/>
    <property type="match status" value="1"/>
</dbReference>
<dbReference type="InterPro" id="IPR029058">
    <property type="entry name" value="AB_hydrolase_fold"/>
</dbReference>
<evidence type="ECO:0000259" key="3">
    <source>
        <dbReference type="Pfam" id="PF00561"/>
    </source>
</evidence>